<dbReference type="Proteomes" id="UP000265520">
    <property type="component" value="Unassembled WGS sequence"/>
</dbReference>
<dbReference type="GO" id="GO:0006952">
    <property type="term" value="P:defense response"/>
    <property type="evidence" value="ECO:0007669"/>
    <property type="project" value="UniProtKB-KW"/>
</dbReference>
<keyword evidence="6" id="KW-1185">Reference proteome</keyword>
<keyword evidence="2" id="KW-0547">Nucleotide-binding</keyword>
<dbReference type="Gene3D" id="1.20.5.4130">
    <property type="match status" value="1"/>
</dbReference>
<reference evidence="5 6" key="1">
    <citation type="journal article" date="2018" name="Front. Plant Sci.">
        <title>Red Clover (Trifolium pratense) and Zigzag Clover (T. medium) - A Picture of Genomic Similarities and Differences.</title>
        <authorList>
            <person name="Dluhosova J."/>
            <person name="Istvanek J."/>
            <person name="Nedelnik J."/>
            <person name="Repkova J."/>
        </authorList>
    </citation>
    <scope>NUCLEOTIDE SEQUENCE [LARGE SCALE GENOMIC DNA]</scope>
    <source>
        <strain evidence="6">cv. 10/8</strain>
        <tissue evidence="5">Leaf</tissue>
    </source>
</reference>
<keyword evidence="3" id="KW-0611">Plant defense</keyword>
<dbReference type="Pfam" id="PF18052">
    <property type="entry name" value="Rx_N"/>
    <property type="match status" value="1"/>
</dbReference>
<evidence type="ECO:0000259" key="4">
    <source>
        <dbReference type="Pfam" id="PF18052"/>
    </source>
</evidence>
<dbReference type="InterPro" id="IPR041118">
    <property type="entry name" value="Rx_N"/>
</dbReference>
<accession>A0A392UDB3</accession>
<keyword evidence="1" id="KW-0677">Repeat</keyword>
<dbReference type="EMBL" id="LXQA010780842">
    <property type="protein sequence ID" value="MCI70694.1"/>
    <property type="molecule type" value="Genomic_DNA"/>
</dbReference>
<dbReference type="GO" id="GO:0000166">
    <property type="term" value="F:nucleotide binding"/>
    <property type="evidence" value="ECO:0007669"/>
    <property type="project" value="UniProtKB-KW"/>
</dbReference>
<feature type="non-terminal residue" evidence="5">
    <location>
        <position position="69"/>
    </location>
</feature>
<organism evidence="5 6">
    <name type="scientific">Trifolium medium</name>
    <dbReference type="NCBI Taxonomy" id="97028"/>
    <lineage>
        <taxon>Eukaryota</taxon>
        <taxon>Viridiplantae</taxon>
        <taxon>Streptophyta</taxon>
        <taxon>Embryophyta</taxon>
        <taxon>Tracheophyta</taxon>
        <taxon>Spermatophyta</taxon>
        <taxon>Magnoliopsida</taxon>
        <taxon>eudicotyledons</taxon>
        <taxon>Gunneridae</taxon>
        <taxon>Pentapetalae</taxon>
        <taxon>rosids</taxon>
        <taxon>fabids</taxon>
        <taxon>Fabales</taxon>
        <taxon>Fabaceae</taxon>
        <taxon>Papilionoideae</taxon>
        <taxon>50 kb inversion clade</taxon>
        <taxon>NPAAA clade</taxon>
        <taxon>Hologalegina</taxon>
        <taxon>IRL clade</taxon>
        <taxon>Trifolieae</taxon>
        <taxon>Trifolium</taxon>
    </lineage>
</organism>
<evidence type="ECO:0000313" key="6">
    <source>
        <dbReference type="Proteomes" id="UP000265520"/>
    </source>
</evidence>
<evidence type="ECO:0000256" key="1">
    <source>
        <dbReference type="ARBA" id="ARBA00022737"/>
    </source>
</evidence>
<dbReference type="AlphaFoldDB" id="A0A392UDB3"/>
<proteinExistence type="predicted"/>
<protein>
    <submittedName>
        <fullName evidence="5">NBS-LRR resistance protein</fullName>
    </submittedName>
</protein>
<evidence type="ECO:0000313" key="5">
    <source>
        <dbReference type="EMBL" id="MCI70694.1"/>
    </source>
</evidence>
<feature type="domain" description="Disease resistance N-terminal" evidence="4">
    <location>
        <begin position="1"/>
        <end position="64"/>
    </location>
</feature>
<evidence type="ECO:0000256" key="3">
    <source>
        <dbReference type="ARBA" id="ARBA00022821"/>
    </source>
</evidence>
<name>A0A392UDB3_9FABA</name>
<comment type="caution">
    <text evidence="5">The sequence shown here is derived from an EMBL/GenBank/DDBJ whole genome shotgun (WGS) entry which is preliminary data.</text>
</comment>
<sequence>MERLKNTVESIRAVLLDAEEKQEQNHAVQIWIRRLKDHVLHPADNLLDEFVIQDMRHKMNESSKNKMMQ</sequence>
<evidence type="ECO:0000256" key="2">
    <source>
        <dbReference type="ARBA" id="ARBA00022741"/>
    </source>
</evidence>